<comment type="caution">
    <text evidence="2">The sequence shown here is derived from an EMBL/GenBank/DDBJ whole genome shotgun (WGS) entry which is preliminary data.</text>
</comment>
<feature type="region of interest" description="Disordered" evidence="1">
    <location>
        <begin position="143"/>
        <end position="163"/>
    </location>
</feature>
<protein>
    <submittedName>
        <fullName evidence="2">Uncharacterized protein</fullName>
    </submittedName>
</protein>
<gene>
    <name evidence="2" type="ORF">FF100_05540</name>
</gene>
<feature type="region of interest" description="Disordered" evidence="1">
    <location>
        <begin position="1"/>
        <end position="34"/>
    </location>
</feature>
<sequence>MRGISFEERGDAASQCTPSSKMLGLAGSSRRPSSRARVSLNRLLSMIPASTGQSISIDAPGLPGWRQGRTSVPDTAVGGRALEDRLQSLPGVEIVLEHDIDHRVVADDEFGRRRADLAAGSGIGGGPDADRGIVRCLTDEARRVRLGRRRPDPQGRRSRAEPI</sequence>
<keyword evidence="3" id="KW-1185">Reference proteome</keyword>
<dbReference type="EMBL" id="VDDA01000002">
    <property type="protein sequence ID" value="TNC15030.1"/>
    <property type="molecule type" value="Genomic_DNA"/>
</dbReference>
<feature type="compositionally biased region" description="Basic and acidic residues" evidence="1">
    <location>
        <begin position="1"/>
        <end position="11"/>
    </location>
</feature>
<evidence type="ECO:0000313" key="2">
    <source>
        <dbReference type="EMBL" id="TNC15030.1"/>
    </source>
</evidence>
<proteinExistence type="predicted"/>
<accession>A0A5C4LN66</accession>
<dbReference type="Proteomes" id="UP000305267">
    <property type="component" value="Unassembled WGS sequence"/>
</dbReference>
<name>A0A5C4LN66_9HYPH</name>
<evidence type="ECO:0000313" key="3">
    <source>
        <dbReference type="Proteomes" id="UP000305267"/>
    </source>
</evidence>
<organism evidence="2 3">
    <name type="scientific">Methylobacterium terricola</name>
    <dbReference type="NCBI Taxonomy" id="2583531"/>
    <lineage>
        <taxon>Bacteria</taxon>
        <taxon>Pseudomonadati</taxon>
        <taxon>Pseudomonadota</taxon>
        <taxon>Alphaproteobacteria</taxon>
        <taxon>Hyphomicrobiales</taxon>
        <taxon>Methylobacteriaceae</taxon>
        <taxon>Methylobacterium</taxon>
    </lineage>
</organism>
<evidence type="ECO:0000256" key="1">
    <source>
        <dbReference type="SAM" id="MobiDB-lite"/>
    </source>
</evidence>
<reference evidence="2 3" key="1">
    <citation type="submission" date="2019-06" db="EMBL/GenBank/DDBJ databases">
        <title>Genome of Methylobacterium sp. 17Sr1-39.</title>
        <authorList>
            <person name="Seo T."/>
        </authorList>
    </citation>
    <scope>NUCLEOTIDE SEQUENCE [LARGE SCALE GENOMIC DNA]</scope>
    <source>
        <strain evidence="2 3">17Sr1-39</strain>
    </source>
</reference>
<dbReference type="AlphaFoldDB" id="A0A5C4LN66"/>